<feature type="domain" description="Xylose isomerase-like TIM barrel" evidence="1">
    <location>
        <begin position="25"/>
        <end position="283"/>
    </location>
</feature>
<dbReference type="PANTHER" id="PTHR12110">
    <property type="entry name" value="HYDROXYPYRUVATE ISOMERASE"/>
    <property type="match status" value="1"/>
</dbReference>
<dbReference type="EMBL" id="MEHD01000043">
    <property type="protein sequence ID" value="ODR48200.1"/>
    <property type="molecule type" value="Genomic_DNA"/>
</dbReference>
<protein>
    <submittedName>
        <fullName evidence="2">Xylose isomerase-like TIM barrel</fullName>
    </submittedName>
</protein>
<dbReference type="Proteomes" id="UP000094869">
    <property type="component" value="Unassembled WGS sequence"/>
</dbReference>
<name>A0A1E3UFH4_9FIRM</name>
<evidence type="ECO:0000313" key="5">
    <source>
        <dbReference type="Proteomes" id="UP000094067"/>
    </source>
</evidence>
<dbReference type="AlphaFoldDB" id="A0A1E3UFH4"/>
<dbReference type="Proteomes" id="UP000094067">
    <property type="component" value="Unassembled WGS sequence"/>
</dbReference>
<dbReference type="InterPro" id="IPR036237">
    <property type="entry name" value="Xyl_isomerase-like_sf"/>
</dbReference>
<dbReference type="Gene3D" id="3.20.20.150">
    <property type="entry name" value="Divalent-metal-dependent TIM barrel enzymes"/>
    <property type="match status" value="1"/>
</dbReference>
<dbReference type="OrthoDB" id="9815124at2"/>
<keyword evidence="2" id="KW-0413">Isomerase</keyword>
<reference evidence="2 5" key="1">
    <citation type="submission" date="2016-07" db="EMBL/GenBank/DDBJ databases">
        <title>Characterization of isolates of Eisenbergiella tayi derived from blood cultures, using whole genome sequencing.</title>
        <authorList>
            <person name="Burdz T."/>
            <person name="Wiebe D."/>
            <person name="Huynh C."/>
            <person name="Bernard K."/>
        </authorList>
    </citation>
    <scope>NUCLEOTIDE SEQUENCE [LARGE SCALE GENOMIC DNA]</scope>
    <source>
        <strain evidence="2 5">NML 110608</strain>
    </source>
</reference>
<evidence type="ECO:0000313" key="3">
    <source>
        <dbReference type="EMBL" id="ODR48200.1"/>
    </source>
</evidence>
<dbReference type="InterPro" id="IPR050312">
    <property type="entry name" value="IolE/XylAMocC-like"/>
</dbReference>
<proteinExistence type="predicted"/>
<reference evidence="4 6" key="3">
    <citation type="submission" date="2016-08" db="EMBL/GenBank/DDBJ databases">
        <authorList>
            <person name="Seilhamer J.J."/>
        </authorList>
    </citation>
    <scope>NUCLEOTIDE SEQUENCE [LARGE SCALE GENOMIC DNA]</scope>
    <source>
        <strain evidence="4 6">NML150140-1</strain>
    </source>
</reference>
<dbReference type="Proteomes" id="UP000094271">
    <property type="component" value="Unassembled WGS sequence"/>
</dbReference>
<dbReference type="InterPro" id="IPR013022">
    <property type="entry name" value="Xyl_isomerase-like_TIM-brl"/>
</dbReference>
<dbReference type="SUPFAM" id="SSF51658">
    <property type="entry name" value="Xylose isomerase-like"/>
    <property type="match status" value="1"/>
</dbReference>
<dbReference type="RefSeq" id="WP_069153118.1">
    <property type="nucleotide sequence ID" value="NZ_DBFYTW010000258.1"/>
</dbReference>
<dbReference type="EMBL" id="MCGH01000002">
    <property type="protein sequence ID" value="ODM07482.1"/>
    <property type="molecule type" value="Genomic_DNA"/>
</dbReference>
<dbReference type="EMBL" id="MEHA01000013">
    <property type="protein sequence ID" value="ODR49383.1"/>
    <property type="molecule type" value="Genomic_DNA"/>
</dbReference>
<dbReference type="GO" id="GO:0016853">
    <property type="term" value="F:isomerase activity"/>
    <property type="evidence" value="ECO:0007669"/>
    <property type="project" value="UniProtKB-KW"/>
</dbReference>
<sequence length="288" mass="32414">MNLGISGQALGEMMDFEAIVDIGLKYGIRHYELWPCNVPGAGFGYRDREIEKVCEIIRRKDVVIDCVTMEAAFCEAAVESPEYYAELLMGAVDAAVAVGANLVNHYCYYINLDEKPDFERMESFWGRPLAYAKEKQVTLVLENEAHDATRRPELTAAIMEHFQDEAFRTNLDAVNYFHASEEGFPAAYEILKPYIGYVHLKNACLYREGAGQPRENEGAPMSGIYAGRPIQYAPIPDGSVNIAGLVHALKEDGSYLGTCTLEPHTTPECAEVFYEREIKWLRELNLFT</sequence>
<evidence type="ECO:0000313" key="7">
    <source>
        <dbReference type="Proteomes" id="UP000094869"/>
    </source>
</evidence>
<organism evidence="4 6">
    <name type="scientific">Eisenbergiella tayi</name>
    <dbReference type="NCBI Taxonomy" id="1432052"/>
    <lineage>
        <taxon>Bacteria</taxon>
        <taxon>Bacillati</taxon>
        <taxon>Bacillota</taxon>
        <taxon>Clostridia</taxon>
        <taxon>Lachnospirales</taxon>
        <taxon>Lachnospiraceae</taxon>
        <taxon>Eisenbergiella</taxon>
    </lineage>
</organism>
<evidence type="ECO:0000313" key="6">
    <source>
        <dbReference type="Proteomes" id="UP000094271"/>
    </source>
</evidence>
<comment type="caution">
    <text evidence="4">The sequence shown here is derived from an EMBL/GenBank/DDBJ whole genome shotgun (WGS) entry which is preliminary data.</text>
</comment>
<dbReference type="Pfam" id="PF01261">
    <property type="entry name" value="AP_endonuc_2"/>
    <property type="match status" value="1"/>
</dbReference>
<gene>
    <name evidence="4" type="ORF">BEI59_18055</name>
    <name evidence="2" type="ORF">BEI61_03372</name>
    <name evidence="3" type="ORF">BEI63_25425</name>
</gene>
<evidence type="ECO:0000313" key="2">
    <source>
        <dbReference type="EMBL" id="ODM07482.1"/>
    </source>
</evidence>
<keyword evidence="7" id="KW-1185">Reference proteome</keyword>
<evidence type="ECO:0000313" key="4">
    <source>
        <dbReference type="EMBL" id="ODR49383.1"/>
    </source>
</evidence>
<evidence type="ECO:0000259" key="1">
    <source>
        <dbReference type="Pfam" id="PF01261"/>
    </source>
</evidence>
<accession>A0A1E3UFH4</accession>
<dbReference type="PANTHER" id="PTHR12110:SF53">
    <property type="entry name" value="BLR5974 PROTEIN"/>
    <property type="match status" value="1"/>
</dbReference>
<reference evidence="3 7" key="2">
    <citation type="submission" date="2016-08" db="EMBL/GenBank/DDBJ databases">
        <title>Characterization of Isolates of Eisenbergiella tayi Derived from Blood Cultures, Using Whole Genome Sequencing.</title>
        <authorList>
            <person name="Bernier A.-M."/>
            <person name="Burdz T."/>
            <person name="Wiebe D."/>
            <person name="Bernard K."/>
        </authorList>
    </citation>
    <scope>NUCLEOTIDE SEQUENCE [LARGE SCALE GENOMIC DNA]</scope>
    <source>
        <strain evidence="3 7">NML120146</strain>
    </source>
</reference>